<dbReference type="AlphaFoldDB" id="A0A174ETH0"/>
<proteinExistence type="predicted"/>
<evidence type="ECO:0000313" key="2">
    <source>
        <dbReference type="Proteomes" id="UP000095594"/>
    </source>
</evidence>
<dbReference type="RefSeq" id="WP_055265260.1">
    <property type="nucleotide sequence ID" value="NZ_CABIXQ010000009.1"/>
</dbReference>
<name>A0A174ETH0_9CLOT</name>
<reference evidence="1 2" key="1">
    <citation type="submission" date="2015-09" db="EMBL/GenBank/DDBJ databases">
        <authorList>
            <consortium name="Pathogen Informatics"/>
        </authorList>
    </citation>
    <scope>NUCLEOTIDE SEQUENCE [LARGE SCALE GENOMIC DNA]</scope>
    <source>
        <strain evidence="1 2">2789STDY5834856</strain>
    </source>
</reference>
<dbReference type="Proteomes" id="UP000095594">
    <property type="component" value="Unassembled WGS sequence"/>
</dbReference>
<organism evidence="1 2">
    <name type="scientific">Clostridium disporicum</name>
    <dbReference type="NCBI Taxonomy" id="84024"/>
    <lineage>
        <taxon>Bacteria</taxon>
        <taxon>Bacillati</taxon>
        <taxon>Bacillota</taxon>
        <taxon>Clostridia</taxon>
        <taxon>Eubacteriales</taxon>
        <taxon>Clostridiaceae</taxon>
        <taxon>Clostridium</taxon>
    </lineage>
</organism>
<evidence type="ECO:0000313" key="1">
    <source>
        <dbReference type="EMBL" id="CUO41382.1"/>
    </source>
</evidence>
<gene>
    <name evidence="1" type="ORF">ERS852471_01514</name>
</gene>
<protein>
    <submittedName>
        <fullName evidence="1">Putative reticulocyte-binding protein</fullName>
    </submittedName>
</protein>
<sequence>MNNKLDKKSSCILTITLILLISLLVNVYQSIAGIEYKKEIGNEINKSIEEIRTRNESILLTLEGCISSQSITSEEILTLYKNYNLINIAELNLWEKYLKNIETSWFKKDNKVDLTGTDQNEVFANIEGLIYNLLINYMSNDMNSIKLDDKLAMDISVMKEISYELNTYINSFMEEKLSNLEGEEKAEKMINKGYWIDILKGIEEINSKYKNYMFKL</sequence>
<accession>A0A174ETH0</accession>
<dbReference type="OrthoDB" id="1933790at2"/>
<dbReference type="EMBL" id="CYZX01000009">
    <property type="protein sequence ID" value="CUO41382.1"/>
    <property type="molecule type" value="Genomic_DNA"/>
</dbReference>